<dbReference type="Proteomes" id="UP001189624">
    <property type="component" value="Chromosome 7"/>
</dbReference>
<protein>
    <submittedName>
        <fullName evidence="1">Uncharacterized protein</fullName>
    </submittedName>
</protein>
<gene>
    <name evidence="1" type="ORF">AYBTSS11_LOCUS21845</name>
</gene>
<proteinExistence type="predicted"/>
<name>A0AA86SP81_9FABA</name>
<dbReference type="Gramene" id="rna-AYBTSS11_LOCUS21845">
    <property type="protein sequence ID" value="CAJ1968677.1"/>
    <property type="gene ID" value="gene-AYBTSS11_LOCUS21845"/>
</dbReference>
<dbReference type="AlphaFoldDB" id="A0AA86SP81"/>
<keyword evidence="2" id="KW-1185">Reference proteome</keyword>
<evidence type="ECO:0000313" key="1">
    <source>
        <dbReference type="EMBL" id="CAJ1968677.1"/>
    </source>
</evidence>
<accession>A0AA86SP81</accession>
<reference evidence="1" key="1">
    <citation type="submission" date="2023-10" db="EMBL/GenBank/DDBJ databases">
        <authorList>
            <person name="Domelevo Entfellner J.-B."/>
        </authorList>
    </citation>
    <scope>NUCLEOTIDE SEQUENCE</scope>
</reference>
<sequence>MFSESERKRKREREKEGFVSLQSLVVRVKRCRSARSKLRSTHYNVGFGEWLVAVMYGIGRNTAWPFLYYFSSPSFPSTTRFPYRVAFLRPARENFITHINNTNMTRISKSWGAKNRLNKETV</sequence>
<organism evidence="1 2">
    <name type="scientific">Sphenostylis stenocarpa</name>
    <dbReference type="NCBI Taxonomy" id="92480"/>
    <lineage>
        <taxon>Eukaryota</taxon>
        <taxon>Viridiplantae</taxon>
        <taxon>Streptophyta</taxon>
        <taxon>Embryophyta</taxon>
        <taxon>Tracheophyta</taxon>
        <taxon>Spermatophyta</taxon>
        <taxon>Magnoliopsida</taxon>
        <taxon>eudicotyledons</taxon>
        <taxon>Gunneridae</taxon>
        <taxon>Pentapetalae</taxon>
        <taxon>rosids</taxon>
        <taxon>fabids</taxon>
        <taxon>Fabales</taxon>
        <taxon>Fabaceae</taxon>
        <taxon>Papilionoideae</taxon>
        <taxon>50 kb inversion clade</taxon>
        <taxon>NPAAA clade</taxon>
        <taxon>indigoferoid/millettioid clade</taxon>
        <taxon>Phaseoleae</taxon>
        <taxon>Sphenostylis</taxon>
    </lineage>
</organism>
<evidence type="ECO:0000313" key="2">
    <source>
        <dbReference type="Proteomes" id="UP001189624"/>
    </source>
</evidence>
<dbReference type="EMBL" id="OY731404">
    <property type="protein sequence ID" value="CAJ1968677.1"/>
    <property type="molecule type" value="Genomic_DNA"/>
</dbReference>